<keyword evidence="4" id="KW-1185">Reference proteome</keyword>
<organism evidence="3 4">
    <name type="scientific">Saliphagus infecundisoli</name>
    <dbReference type="NCBI Taxonomy" id="1849069"/>
    <lineage>
        <taxon>Archaea</taxon>
        <taxon>Methanobacteriati</taxon>
        <taxon>Methanobacteriota</taxon>
        <taxon>Stenosarchaea group</taxon>
        <taxon>Halobacteria</taxon>
        <taxon>Halobacteriales</taxon>
        <taxon>Natrialbaceae</taxon>
        <taxon>Saliphagus</taxon>
    </lineage>
</organism>
<feature type="region of interest" description="Disordered" evidence="1">
    <location>
        <begin position="1"/>
        <end position="36"/>
    </location>
</feature>
<evidence type="ECO:0000256" key="1">
    <source>
        <dbReference type="SAM" id="MobiDB-lite"/>
    </source>
</evidence>
<dbReference type="Proteomes" id="UP001595925">
    <property type="component" value="Unassembled WGS sequence"/>
</dbReference>
<dbReference type="RefSeq" id="WP_114576584.1">
    <property type="nucleotide sequence ID" value="NZ_JAIVEF010000004.1"/>
</dbReference>
<evidence type="ECO:0000313" key="4">
    <source>
        <dbReference type="Proteomes" id="UP001595925"/>
    </source>
</evidence>
<dbReference type="Pfam" id="PF25955">
    <property type="entry name" value="DUF7992"/>
    <property type="match status" value="1"/>
</dbReference>
<reference evidence="3 4" key="1">
    <citation type="journal article" date="2019" name="Int. J. Syst. Evol. Microbiol.">
        <title>The Global Catalogue of Microorganisms (GCM) 10K type strain sequencing project: providing services to taxonomists for standard genome sequencing and annotation.</title>
        <authorList>
            <consortium name="The Broad Institute Genomics Platform"/>
            <consortium name="The Broad Institute Genome Sequencing Center for Infectious Disease"/>
            <person name="Wu L."/>
            <person name="Ma J."/>
        </authorList>
    </citation>
    <scope>NUCLEOTIDE SEQUENCE [LARGE SCALE GENOMIC DNA]</scope>
    <source>
        <strain evidence="3 4">CGMCC 1.15824</strain>
    </source>
</reference>
<sequence length="159" mass="18182">MALSVETPDPPELSVVDPNEYEDATIGGEGSGVDATDADYHREDLQAFLEEGAWEEAFSEWADDADLEKREYEIARDLGMFGEFDFFWDDFADRVGYHAPGIPEDWREREYHPDIDSWGTVSAINAELTEFGQIVSVVLKEEYVDWEADYEPPEDLPDF</sequence>
<comment type="caution">
    <text evidence="3">The sequence shown here is derived from an EMBL/GenBank/DDBJ whole genome shotgun (WGS) entry which is preliminary data.</text>
</comment>
<feature type="domain" description="DUF7992" evidence="2">
    <location>
        <begin position="3"/>
        <end position="159"/>
    </location>
</feature>
<evidence type="ECO:0000259" key="2">
    <source>
        <dbReference type="Pfam" id="PF25955"/>
    </source>
</evidence>
<proteinExistence type="predicted"/>
<gene>
    <name evidence="3" type="ORF">ACFPFO_18570</name>
</gene>
<protein>
    <recommendedName>
        <fullName evidence="2">DUF7992 domain-containing protein</fullName>
    </recommendedName>
</protein>
<dbReference type="EMBL" id="JBHSJG010000054">
    <property type="protein sequence ID" value="MFC4989724.1"/>
    <property type="molecule type" value="Genomic_DNA"/>
</dbReference>
<dbReference type="AlphaFoldDB" id="A0ABD5QL13"/>
<name>A0ABD5QL13_9EURY</name>
<accession>A0ABD5QL13</accession>
<evidence type="ECO:0000313" key="3">
    <source>
        <dbReference type="EMBL" id="MFC4989724.1"/>
    </source>
</evidence>
<dbReference type="InterPro" id="IPR058305">
    <property type="entry name" value="DUF7992"/>
</dbReference>